<evidence type="ECO:0000313" key="1">
    <source>
        <dbReference type="EMBL" id="MQM16943.1"/>
    </source>
</evidence>
<protein>
    <submittedName>
        <fullName evidence="1">Uncharacterized protein</fullName>
    </submittedName>
</protein>
<reference evidence="1" key="1">
    <citation type="submission" date="2017-07" db="EMBL/GenBank/DDBJ databases">
        <title>Taro Niue Genome Assembly and Annotation.</title>
        <authorList>
            <person name="Atibalentja N."/>
            <person name="Keating K."/>
            <person name="Fields C.J."/>
        </authorList>
    </citation>
    <scope>NUCLEOTIDE SEQUENCE</scope>
    <source>
        <strain evidence="1">Niue_2</strain>
        <tissue evidence="1">Leaf</tissue>
    </source>
</reference>
<proteinExistence type="predicted"/>
<evidence type="ECO:0000313" key="2">
    <source>
        <dbReference type="Proteomes" id="UP000652761"/>
    </source>
</evidence>
<dbReference type="EMBL" id="NMUH01007259">
    <property type="protein sequence ID" value="MQM16943.1"/>
    <property type="molecule type" value="Genomic_DNA"/>
</dbReference>
<organism evidence="1 2">
    <name type="scientific">Colocasia esculenta</name>
    <name type="common">Wild taro</name>
    <name type="synonym">Arum esculentum</name>
    <dbReference type="NCBI Taxonomy" id="4460"/>
    <lineage>
        <taxon>Eukaryota</taxon>
        <taxon>Viridiplantae</taxon>
        <taxon>Streptophyta</taxon>
        <taxon>Embryophyta</taxon>
        <taxon>Tracheophyta</taxon>
        <taxon>Spermatophyta</taxon>
        <taxon>Magnoliopsida</taxon>
        <taxon>Liliopsida</taxon>
        <taxon>Araceae</taxon>
        <taxon>Aroideae</taxon>
        <taxon>Colocasieae</taxon>
        <taxon>Colocasia</taxon>
    </lineage>
</organism>
<name>A0A843XCB8_COLES</name>
<sequence length="105" mass="11514">MARYGTTVPSRFAAARWSVLAVPHFDRSQPLSRLFPNFPPFRRLAFASASASAAPSLPSYFLPHCRLSQQGRRRWTGGAPRLVAFPPKPAVPLVAFYNASTSVAI</sequence>
<accession>A0A843XCB8</accession>
<dbReference type="AlphaFoldDB" id="A0A843XCB8"/>
<dbReference type="Proteomes" id="UP000652761">
    <property type="component" value="Unassembled WGS sequence"/>
</dbReference>
<comment type="caution">
    <text evidence="1">The sequence shown here is derived from an EMBL/GenBank/DDBJ whole genome shotgun (WGS) entry which is preliminary data.</text>
</comment>
<gene>
    <name evidence="1" type="ORF">Taro_049908</name>
</gene>
<keyword evidence="2" id="KW-1185">Reference proteome</keyword>